<evidence type="ECO:0000256" key="9">
    <source>
        <dbReference type="RuleBase" id="RU004456"/>
    </source>
</evidence>
<dbReference type="CDD" id="cd08964">
    <property type="entry name" value="L-asparaginase_II"/>
    <property type="match status" value="1"/>
</dbReference>
<dbReference type="EMBL" id="JAFIMR010000032">
    <property type="protein sequence ID" value="KAI1860081.1"/>
    <property type="molecule type" value="Genomic_DNA"/>
</dbReference>
<evidence type="ECO:0000256" key="2">
    <source>
        <dbReference type="ARBA" id="ARBA00012920"/>
    </source>
</evidence>
<dbReference type="InterPro" id="IPR037152">
    <property type="entry name" value="L-asparaginase_N_sf"/>
</dbReference>
<evidence type="ECO:0000256" key="3">
    <source>
        <dbReference type="ARBA" id="ARBA00022801"/>
    </source>
</evidence>
<gene>
    <name evidence="13" type="ORF">JX265_010005</name>
</gene>
<reference evidence="13" key="1">
    <citation type="submission" date="2021-03" db="EMBL/GenBank/DDBJ databases">
        <title>Revisited historic fungal species revealed as producer of novel bioactive compounds through whole genome sequencing and comparative genomics.</title>
        <authorList>
            <person name="Vignolle G.A."/>
            <person name="Hochenegger N."/>
            <person name="Mach R.L."/>
            <person name="Mach-Aigner A.R."/>
            <person name="Javad Rahimi M."/>
            <person name="Salim K.A."/>
            <person name="Chan C.M."/>
            <person name="Lim L.B.L."/>
            <person name="Cai F."/>
            <person name="Druzhinina I.S."/>
            <person name="U'Ren J.M."/>
            <person name="Derntl C."/>
        </authorList>
    </citation>
    <scope>NUCLEOTIDE SEQUENCE</scope>
    <source>
        <strain evidence="13">TUCIM 5799</strain>
    </source>
</reference>
<comment type="caution">
    <text evidence="13">The sequence shown here is derived from an EMBL/GenBank/DDBJ whole genome shotgun (WGS) entry which is preliminary data.</text>
</comment>
<feature type="chain" id="PRO_5040245042" description="asparaginase" evidence="10">
    <location>
        <begin position="20"/>
        <end position="365"/>
    </location>
</feature>
<keyword evidence="3" id="KW-0378">Hydrolase</keyword>
<keyword evidence="10" id="KW-0732">Signal</keyword>
<dbReference type="InterPro" id="IPR036152">
    <property type="entry name" value="Asp/glu_Ase-like_sf"/>
</dbReference>
<dbReference type="SUPFAM" id="SSF53774">
    <property type="entry name" value="Glutaminase/Asparaginase"/>
    <property type="match status" value="1"/>
</dbReference>
<dbReference type="EC" id="3.5.1.1" evidence="2"/>
<protein>
    <recommendedName>
        <fullName evidence="2">asparaginase</fullName>
        <ecNumber evidence="2">3.5.1.1</ecNumber>
    </recommendedName>
</protein>
<dbReference type="Proteomes" id="UP000829685">
    <property type="component" value="Unassembled WGS sequence"/>
</dbReference>
<accession>A0A9P9WEV6</accession>
<organism evidence="13 14">
    <name type="scientific">Neoarthrinium moseri</name>
    <dbReference type="NCBI Taxonomy" id="1658444"/>
    <lineage>
        <taxon>Eukaryota</taxon>
        <taxon>Fungi</taxon>
        <taxon>Dikarya</taxon>
        <taxon>Ascomycota</taxon>
        <taxon>Pezizomycotina</taxon>
        <taxon>Sordariomycetes</taxon>
        <taxon>Xylariomycetidae</taxon>
        <taxon>Amphisphaeriales</taxon>
        <taxon>Apiosporaceae</taxon>
        <taxon>Neoarthrinium</taxon>
    </lineage>
</organism>
<feature type="active site" evidence="7">
    <location>
        <position position="52"/>
    </location>
</feature>
<dbReference type="InterPro" id="IPR020827">
    <property type="entry name" value="Asparaginase/glutaminase_AS1"/>
</dbReference>
<sequence>MVALNILTLLALPATLASASPVIRPATSLLVRDPTSYNASLPNVTIFATGGTIAGSASSKDQTTGYQAGALGVQVLIDAVPEILNVSNVKGVQIANVDSGNITPAILLNLTHQIQEELASPYCQGVVVTHGTDTLEESAFFLDLTTRSEKPVVVVGAMRPATAISADGPINLLEAVTLAASPGARGRGTMVVLNDRIASAYFTTKTNANSLDTFKAYEQGFLGFFINIEPIFYSTPSTPLGKPYFDVANTTVLPQVDVLYGYQGLNPALATAAVASGAKGLVLAGMGAGGWTDPGRDVIQQLVEQNETAVVFSRRTMDGYVEPNDSVGYGGGFLSPQKARITLQLSLNAGYGPAQIKTVFESSSK</sequence>
<dbReference type="Pfam" id="PF17763">
    <property type="entry name" value="Asparaginase_C"/>
    <property type="match status" value="1"/>
</dbReference>
<keyword evidence="14" id="KW-1185">Reference proteome</keyword>
<dbReference type="Pfam" id="PF00710">
    <property type="entry name" value="Asparaginase"/>
    <property type="match status" value="1"/>
</dbReference>
<dbReference type="GO" id="GO:0006530">
    <property type="term" value="P:L-asparagine catabolic process"/>
    <property type="evidence" value="ECO:0007669"/>
    <property type="project" value="UniProtKB-ARBA"/>
</dbReference>
<dbReference type="PANTHER" id="PTHR11707:SF28">
    <property type="entry name" value="60 KDA LYSOPHOSPHOLIPASE"/>
    <property type="match status" value="1"/>
</dbReference>
<feature type="binding site" evidence="6">
    <location>
        <begin position="132"/>
        <end position="133"/>
    </location>
    <ligand>
        <name>substrate</name>
    </ligand>
</feature>
<dbReference type="InterPro" id="IPR027474">
    <property type="entry name" value="L-asparaginase_N"/>
</dbReference>
<dbReference type="InterPro" id="IPR040919">
    <property type="entry name" value="Asparaginase_C"/>
</dbReference>
<dbReference type="SMART" id="SM00870">
    <property type="entry name" value="Asparaginase"/>
    <property type="match status" value="1"/>
</dbReference>
<dbReference type="AlphaFoldDB" id="A0A9P9WEV6"/>
<dbReference type="InterPro" id="IPR027475">
    <property type="entry name" value="Asparaginase/glutaminase_AS2"/>
</dbReference>
<evidence type="ECO:0000256" key="8">
    <source>
        <dbReference type="PROSITE-ProRule" id="PRU10100"/>
    </source>
</evidence>
<feature type="active site" evidence="8">
    <location>
        <position position="132"/>
    </location>
</feature>
<dbReference type="InterPro" id="IPR027473">
    <property type="entry name" value="L-asparaginase_C"/>
</dbReference>
<comment type="similarity">
    <text evidence="1 9">Belongs to the asparaginase 1 family.</text>
</comment>
<feature type="binding site" evidence="6">
    <location>
        <position position="99"/>
    </location>
    <ligand>
        <name>substrate</name>
    </ligand>
</feature>
<dbReference type="PIRSF" id="PIRSF500176">
    <property type="entry name" value="L_ASNase"/>
    <property type="match status" value="1"/>
</dbReference>
<dbReference type="PANTHER" id="PTHR11707">
    <property type="entry name" value="L-ASPARAGINASE"/>
    <property type="match status" value="1"/>
</dbReference>
<name>A0A9P9WEV6_9PEZI</name>
<dbReference type="PIRSF" id="PIRSF001220">
    <property type="entry name" value="L-ASNase_gatD"/>
    <property type="match status" value="1"/>
</dbReference>
<dbReference type="Gene3D" id="3.40.50.1170">
    <property type="entry name" value="L-asparaginase, N-terminal domain"/>
    <property type="match status" value="1"/>
</dbReference>
<evidence type="ECO:0000256" key="10">
    <source>
        <dbReference type="SAM" id="SignalP"/>
    </source>
</evidence>
<evidence type="ECO:0000259" key="11">
    <source>
        <dbReference type="Pfam" id="PF00710"/>
    </source>
</evidence>
<feature type="signal peptide" evidence="10">
    <location>
        <begin position="1"/>
        <end position="19"/>
    </location>
</feature>
<evidence type="ECO:0000256" key="5">
    <source>
        <dbReference type="PIRSR" id="PIRSR001220-1"/>
    </source>
</evidence>
<evidence type="ECO:0000256" key="7">
    <source>
        <dbReference type="PROSITE-ProRule" id="PRU10099"/>
    </source>
</evidence>
<evidence type="ECO:0000256" key="1">
    <source>
        <dbReference type="ARBA" id="ARBA00010518"/>
    </source>
</evidence>
<feature type="domain" description="Asparaginase/glutaminase C-terminal" evidence="12">
    <location>
        <begin position="255"/>
        <end position="360"/>
    </location>
</feature>
<dbReference type="Gene3D" id="3.40.50.40">
    <property type="match status" value="1"/>
</dbReference>
<comment type="catalytic activity">
    <reaction evidence="4">
        <text>L-asparagine + H2O = L-aspartate + NH4(+)</text>
        <dbReference type="Rhea" id="RHEA:21016"/>
        <dbReference type="ChEBI" id="CHEBI:15377"/>
        <dbReference type="ChEBI" id="CHEBI:28938"/>
        <dbReference type="ChEBI" id="CHEBI:29991"/>
        <dbReference type="ChEBI" id="CHEBI:58048"/>
        <dbReference type="EC" id="3.5.1.1"/>
    </reaction>
</comment>
<proteinExistence type="inferred from homology"/>
<evidence type="ECO:0000256" key="6">
    <source>
        <dbReference type="PIRSR" id="PIRSR001220-2"/>
    </source>
</evidence>
<dbReference type="GO" id="GO:0004067">
    <property type="term" value="F:asparaginase activity"/>
    <property type="evidence" value="ECO:0007669"/>
    <property type="project" value="UniProtKB-UniRule"/>
</dbReference>
<dbReference type="InterPro" id="IPR006034">
    <property type="entry name" value="Asparaginase/glutaminase-like"/>
</dbReference>
<dbReference type="NCBIfam" id="TIGR00520">
    <property type="entry name" value="asnASE_II"/>
    <property type="match status" value="1"/>
</dbReference>
<evidence type="ECO:0000259" key="12">
    <source>
        <dbReference type="Pfam" id="PF17763"/>
    </source>
</evidence>
<dbReference type="PRINTS" id="PR00139">
    <property type="entry name" value="ASNGLNASE"/>
</dbReference>
<dbReference type="PROSITE" id="PS00144">
    <property type="entry name" value="ASN_GLN_ASE_1"/>
    <property type="match status" value="1"/>
</dbReference>
<dbReference type="InterPro" id="IPR004550">
    <property type="entry name" value="AsnASE_II"/>
</dbReference>
<evidence type="ECO:0000313" key="13">
    <source>
        <dbReference type="EMBL" id="KAI1860081.1"/>
    </source>
</evidence>
<evidence type="ECO:0000256" key="4">
    <source>
        <dbReference type="ARBA" id="ARBA00049366"/>
    </source>
</evidence>
<dbReference type="FunFam" id="3.40.50.1170:FF:000001">
    <property type="entry name" value="L-asparaginase 2"/>
    <property type="match status" value="1"/>
</dbReference>
<dbReference type="PROSITE" id="PS51732">
    <property type="entry name" value="ASN_GLN_ASE_3"/>
    <property type="match status" value="1"/>
</dbReference>
<feature type="active site" description="O-isoaspartyl threonine intermediate" evidence="5">
    <location>
        <position position="52"/>
    </location>
</feature>
<feature type="domain" description="L-asparaginase N-terminal" evidence="11">
    <location>
        <begin position="43"/>
        <end position="235"/>
    </location>
</feature>
<evidence type="ECO:0000313" key="14">
    <source>
        <dbReference type="Proteomes" id="UP000829685"/>
    </source>
</evidence>
<dbReference type="PROSITE" id="PS00917">
    <property type="entry name" value="ASN_GLN_ASE_2"/>
    <property type="match status" value="1"/>
</dbReference>